<accession>A0A830BIA2</accession>
<evidence type="ECO:0000313" key="2">
    <source>
        <dbReference type="EMBL" id="GFP83605.1"/>
    </source>
</evidence>
<evidence type="ECO:0000313" key="3">
    <source>
        <dbReference type="Proteomes" id="UP000653305"/>
    </source>
</evidence>
<evidence type="ECO:0000259" key="1">
    <source>
        <dbReference type="Pfam" id="PF08718"/>
    </source>
</evidence>
<dbReference type="Gene3D" id="1.10.3520.10">
    <property type="entry name" value="Glycolipid transfer protein"/>
    <property type="match status" value="1"/>
</dbReference>
<comment type="caution">
    <text evidence="2">The sequence shown here is derived from an EMBL/GenBank/DDBJ whole genome shotgun (WGS) entry which is preliminary data.</text>
</comment>
<organism evidence="2 3">
    <name type="scientific">Phtheirospermum japonicum</name>
    <dbReference type="NCBI Taxonomy" id="374723"/>
    <lineage>
        <taxon>Eukaryota</taxon>
        <taxon>Viridiplantae</taxon>
        <taxon>Streptophyta</taxon>
        <taxon>Embryophyta</taxon>
        <taxon>Tracheophyta</taxon>
        <taxon>Spermatophyta</taxon>
        <taxon>Magnoliopsida</taxon>
        <taxon>eudicotyledons</taxon>
        <taxon>Gunneridae</taxon>
        <taxon>Pentapetalae</taxon>
        <taxon>asterids</taxon>
        <taxon>lamiids</taxon>
        <taxon>Lamiales</taxon>
        <taxon>Orobanchaceae</taxon>
        <taxon>Orobanchaceae incertae sedis</taxon>
        <taxon>Phtheirospermum</taxon>
    </lineage>
</organism>
<dbReference type="Pfam" id="PF08718">
    <property type="entry name" value="GLTP"/>
    <property type="match status" value="1"/>
</dbReference>
<proteinExistence type="predicted"/>
<dbReference type="AlphaFoldDB" id="A0A830BIA2"/>
<dbReference type="PANTHER" id="PTHR10219">
    <property type="entry name" value="GLYCOLIPID TRANSFER PROTEIN-RELATED"/>
    <property type="match status" value="1"/>
</dbReference>
<name>A0A830BIA2_9LAMI</name>
<dbReference type="SUPFAM" id="SSF110004">
    <property type="entry name" value="Glycolipid transfer protein, GLTP"/>
    <property type="match status" value="1"/>
</dbReference>
<reference evidence="2" key="1">
    <citation type="submission" date="2020-07" db="EMBL/GenBank/DDBJ databases">
        <title>Ethylene signaling mediates host invasion by parasitic plants.</title>
        <authorList>
            <person name="Yoshida S."/>
        </authorList>
    </citation>
    <scope>NUCLEOTIDE SEQUENCE</scope>
    <source>
        <strain evidence="2">Okayama</strain>
    </source>
</reference>
<keyword evidence="3" id="KW-1185">Reference proteome</keyword>
<dbReference type="GO" id="GO:0005829">
    <property type="term" value="C:cytosol"/>
    <property type="evidence" value="ECO:0007669"/>
    <property type="project" value="TreeGrafter"/>
</dbReference>
<feature type="domain" description="Glycolipid transfer protein" evidence="1">
    <location>
        <begin position="2"/>
        <end position="80"/>
    </location>
</feature>
<dbReference type="InterPro" id="IPR036497">
    <property type="entry name" value="GLTP_sf"/>
</dbReference>
<dbReference type="GO" id="GO:1902388">
    <property type="term" value="F:ceramide 1-phosphate transfer activity"/>
    <property type="evidence" value="ECO:0007669"/>
    <property type="project" value="TreeGrafter"/>
</dbReference>
<dbReference type="GO" id="GO:0016020">
    <property type="term" value="C:membrane"/>
    <property type="evidence" value="ECO:0007669"/>
    <property type="project" value="TreeGrafter"/>
</dbReference>
<dbReference type="InterPro" id="IPR014830">
    <property type="entry name" value="Glycolipid_transfer_prot_dom"/>
</dbReference>
<dbReference type="GO" id="GO:1902387">
    <property type="term" value="F:ceramide 1-phosphate binding"/>
    <property type="evidence" value="ECO:0007669"/>
    <property type="project" value="TreeGrafter"/>
</dbReference>
<dbReference type="EMBL" id="BMAC01000066">
    <property type="protein sequence ID" value="GFP83605.1"/>
    <property type="molecule type" value="Genomic_DNA"/>
</dbReference>
<protein>
    <recommendedName>
        <fullName evidence="1">Glycolipid transfer protein domain-containing protein</fullName>
    </recommendedName>
</protein>
<dbReference type="Proteomes" id="UP000653305">
    <property type="component" value="Unassembled WGS sequence"/>
</dbReference>
<dbReference type="OrthoDB" id="205255at2759"/>
<gene>
    <name evidence="2" type="ORF">PHJA_000503900</name>
</gene>
<sequence>MESKYNLNSFKFNYLYNLVQGEFETKPDKLSFRCTDGLLWLTRRMDFLFELFHNLAEHQDCSMSQVYNDAYGKTLKKWHG</sequence>
<dbReference type="PANTHER" id="PTHR10219:SF84">
    <property type="entry name" value="GLYCOLIPID TRANSFER PROTEIN 1-LIKE"/>
    <property type="match status" value="1"/>
</dbReference>